<dbReference type="SUPFAM" id="SSF52540">
    <property type="entry name" value="P-loop containing nucleoside triphosphate hydrolases"/>
    <property type="match status" value="1"/>
</dbReference>
<dbReference type="Pfam" id="PF24883">
    <property type="entry name" value="NPHP3_N"/>
    <property type="match status" value="1"/>
</dbReference>
<dbReference type="OrthoDB" id="5106486at2759"/>
<gene>
    <name evidence="3" type="ORF">PLICRDRAFT_62922</name>
</gene>
<keyword evidence="4" id="KW-1185">Reference proteome</keyword>
<keyword evidence="1" id="KW-0677">Repeat</keyword>
<dbReference type="Proteomes" id="UP000053263">
    <property type="component" value="Unassembled WGS sequence"/>
</dbReference>
<dbReference type="HOGENOM" id="CLU_000288_6_8_1"/>
<dbReference type="InterPro" id="IPR007111">
    <property type="entry name" value="NACHT_NTPase"/>
</dbReference>
<dbReference type="Gene3D" id="3.40.50.300">
    <property type="entry name" value="P-loop containing nucleotide triphosphate hydrolases"/>
    <property type="match status" value="1"/>
</dbReference>
<dbReference type="InterPro" id="IPR027417">
    <property type="entry name" value="P-loop_NTPase"/>
</dbReference>
<evidence type="ECO:0000313" key="3">
    <source>
        <dbReference type="EMBL" id="KII83602.1"/>
    </source>
</evidence>
<feature type="domain" description="NACHT" evidence="2">
    <location>
        <begin position="23"/>
        <end position="135"/>
    </location>
</feature>
<dbReference type="PROSITE" id="PS50837">
    <property type="entry name" value="NACHT"/>
    <property type="match status" value="1"/>
</dbReference>
<evidence type="ECO:0000313" key="4">
    <source>
        <dbReference type="Proteomes" id="UP000053263"/>
    </source>
</evidence>
<name>A0A0C9SQC8_PLICR</name>
<proteinExistence type="predicted"/>
<dbReference type="EMBL" id="KN832575">
    <property type="protein sequence ID" value="KII83602.1"/>
    <property type="molecule type" value="Genomic_DNA"/>
</dbReference>
<feature type="non-terminal residue" evidence="3">
    <location>
        <position position="1"/>
    </location>
</feature>
<reference evidence="3 4" key="1">
    <citation type="submission" date="2014-06" db="EMBL/GenBank/DDBJ databases">
        <title>Evolutionary Origins and Diversification of the Mycorrhizal Mutualists.</title>
        <authorList>
            <consortium name="DOE Joint Genome Institute"/>
            <consortium name="Mycorrhizal Genomics Consortium"/>
            <person name="Kohler A."/>
            <person name="Kuo A."/>
            <person name="Nagy L.G."/>
            <person name="Floudas D."/>
            <person name="Copeland A."/>
            <person name="Barry K.W."/>
            <person name="Cichocki N."/>
            <person name="Veneault-Fourrey C."/>
            <person name="LaButti K."/>
            <person name="Lindquist E.A."/>
            <person name="Lipzen A."/>
            <person name="Lundell T."/>
            <person name="Morin E."/>
            <person name="Murat C."/>
            <person name="Riley R."/>
            <person name="Ohm R."/>
            <person name="Sun H."/>
            <person name="Tunlid A."/>
            <person name="Henrissat B."/>
            <person name="Grigoriev I.V."/>
            <person name="Hibbett D.S."/>
            <person name="Martin F."/>
        </authorList>
    </citation>
    <scope>NUCLEOTIDE SEQUENCE [LARGE SCALE GENOMIC DNA]</scope>
    <source>
        <strain evidence="3 4">FD-325 SS-3</strain>
    </source>
</reference>
<organism evidence="3 4">
    <name type="scientific">Plicaturopsis crispa FD-325 SS-3</name>
    <dbReference type="NCBI Taxonomy" id="944288"/>
    <lineage>
        <taxon>Eukaryota</taxon>
        <taxon>Fungi</taxon>
        <taxon>Dikarya</taxon>
        <taxon>Basidiomycota</taxon>
        <taxon>Agaricomycotina</taxon>
        <taxon>Agaricomycetes</taxon>
        <taxon>Agaricomycetidae</taxon>
        <taxon>Amylocorticiales</taxon>
        <taxon>Amylocorticiaceae</taxon>
        <taxon>Plicatura</taxon>
        <taxon>Plicaturopsis crispa</taxon>
    </lineage>
</organism>
<sequence length="135" mass="15102">CLEGTRVNVLLAIDEWAKKPNTRIYWLNGMAGIGKTTIAESVAKKLCSRNLLGASFFCSRYDEERSNVKRLFPSISYLLAKAYPSFAVGVLEALEIDHDLGSHAIEQQFTRLILEPALHMTEQPVVHIVIDALDE</sequence>
<feature type="non-terminal residue" evidence="3">
    <location>
        <position position="135"/>
    </location>
</feature>
<evidence type="ECO:0000256" key="1">
    <source>
        <dbReference type="ARBA" id="ARBA00022737"/>
    </source>
</evidence>
<accession>A0A0C9SQC8</accession>
<protein>
    <recommendedName>
        <fullName evidence="2">NACHT domain-containing protein</fullName>
    </recommendedName>
</protein>
<dbReference type="AlphaFoldDB" id="A0A0C9SQC8"/>
<dbReference type="InterPro" id="IPR056884">
    <property type="entry name" value="NPHP3-like_N"/>
</dbReference>
<evidence type="ECO:0000259" key="2">
    <source>
        <dbReference type="PROSITE" id="PS50837"/>
    </source>
</evidence>